<dbReference type="GeneID" id="5542735"/>
<dbReference type="InterPro" id="IPR008937">
    <property type="entry name" value="Ras-like_GEF"/>
</dbReference>
<dbReference type="STRING" id="436907.A7TSP6"/>
<dbReference type="FunCoup" id="A7TSP6">
    <property type="interactions" value="249"/>
</dbReference>
<evidence type="ECO:0000313" key="14">
    <source>
        <dbReference type="EMBL" id="EDO14713.1"/>
    </source>
</evidence>
<sequence>MNAESIFSRHDYYPTPSGNVITYKQPSLTRKRRAVIKADTYALIVYLSSPIDAVDYTIVSDFFLIYRNFISPVELYDLLISRFRWCVKESMKINSDNTDERYNPKKIGEVALVRTFVLLRHWILNYFVTDFLPDLKLRLRFEKFLNSDYNDKFKIITSSIISLKKAWLQSCKNVWVNLDFEEPEMIGNDTSWSKYIIKDVSEIEEDKKRNSRLSDYALNELTSPSFRNSNVLSQFKSTDIFTIPTDDNSKNNRTGSMVLFPKDTLAVDKEIPDIDKYELNQSNSNNTEVTAQTENQRKIGHLSKIANISTIIKDLDYPNSPALDTIIPPTPAKKVEFILSSSYLPEELNESSFSSNDDEEKGENTNTETKSTLNTNILRISDGPGGLLNKWKINHNDTGEKKNDIYKLSSVNASKPELDNFVKYVISISSITTSKADDEQILNTINSKFDILSARTIDEVEYLINVENTLLKKIYQRTSNLPILSKELEKKTSKNEEVQEFSTLDNLNLYQTVSSIANSVISLSNSLTKREIQKSSSPFQNIYRSRRAKSASDFINLSKRHSTISITENGNIEQAFKVNSNGPQRLVFQDLPENSAPIFEKSTSLKGNDYIFSPVQGNLFNAKDPQGGSPLKHVLHNPIDEISEHDSNNTASIASTISYDSLLSNSDKRSSYASKNSSKINMFDDNNQKLKRKGAKANLREFTFEDLPAKNGNKSESDNMEKANNRLSTKSLGQESNDSASLNRAVTPASGRISIIKPKHLSTSSQSLSSISELTESRMSRDSVSISKIDEISIPEPEGINDTPSTTSYNSCVNHDILENEIDVIEKRLTEIGLDALDEVSAIRRSYSNKFNDAVSSDGSMKSVKGTIELQQRPVIVEENVSPQHSLANIQNLQREESSRFLEVDNKSLIDRRSHILSASSNLNYSSENESMDFASPMKDMEQLKNRFLSADDKSIEDESDDKLTEGIIEKSEPDKKESNRSSMETKGLLDIKNIPDESVSGDPLTVALMKLEGTYKQKLDPNSPIKSDSSGVLDSVKDLDISSIPSNPNGNTNKRRSLFLERRRQTIMNIPITPEATNDEDYKNIIGFTDNVPINIDELFKEYKIEDPRLLIKNKANHIPFILMYDSISIAKQLTLIEKEILLEIDWQEMLDLKSTIEGPHATSWLQLLIQNENLSGIDLAISRFNLVVDWIVSEIVLTTDTKLKRNVIQRYIHVADHCKRMQNYNSMMQIILALNSSTIQKYIETWRLIEPGDLLTWQELKSIPSLDKNHNTVRSLLNSVDPLKGCIPFIVVYLSDLSLNSEKRDWIIENQIVNYNKHDTGVQIVKNFIQRVQWSKFYDFDVDHELLSKCVYISALSKEEIILATSDNS</sequence>
<feature type="domain" description="Ras-GEF" evidence="12">
    <location>
        <begin position="1127"/>
        <end position="1367"/>
    </location>
</feature>
<dbReference type="OMA" id="PFILMYD"/>
<dbReference type="GO" id="GO:1902480">
    <property type="term" value="P:protein localization to mitotic spindle"/>
    <property type="evidence" value="ECO:0007669"/>
    <property type="project" value="EnsemblFungi"/>
</dbReference>
<evidence type="ECO:0000259" key="13">
    <source>
        <dbReference type="PROSITE" id="PS50212"/>
    </source>
</evidence>
<dbReference type="PROSITE" id="PS00720">
    <property type="entry name" value="RASGEF"/>
    <property type="match status" value="1"/>
</dbReference>
<dbReference type="Pfam" id="PF00618">
    <property type="entry name" value="RasGEF_N"/>
    <property type="match status" value="1"/>
</dbReference>
<feature type="compositionally biased region" description="Polar residues" evidence="11">
    <location>
        <begin position="725"/>
        <end position="744"/>
    </location>
</feature>
<feature type="compositionally biased region" description="Basic and acidic residues" evidence="11">
    <location>
        <begin position="713"/>
        <end position="724"/>
    </location>
</feature>
<evidence type="ECO:0000256" key="1">
    <source>
        <dbReference type="ARBA" id="ARBA00004378"/>
    </source>
</evidence>
<dbReference type="FunFam" id="1.10.840.10:FF:000019">
    <property type="entry name" value="Guanine nucleotide exchange factor LTE1"/>
    <property type="match status" value="1"/>
</dbReference>
<feature type="compositionally biased region" description="Basic and acidic residues" evidence="11">
    <location>
        <begin position="962"/>
        <end position="980"/>
    </location>
</feature>
<dbReference type="SMART" id="SM00229">
    <property type="entry name" value="RasGEFN"/>
    <property type="match status" value="1"/>
</dbReference>
<dbReference type="Gene3D" id="1.10.840.10">
    <property type="entry name" value="Ras guanine-nucleotide exchange factors catalytic domain"/>
    <property type="match status" value="1"/>
</dbReference>
<dbReference type="OrthoDB" id="10254377at2759"/>
<evidence type="ECO:0000256" key="3">
    <source>
        <dbReference type="ARBA" id="ARBA00022490"/>
    </source>
</evidence>
<evidence type="ECO:0000256" key="10">
    <source>
        <dbReference type="PROSITE-ProRule" id="PRU00168"/>
    </source>
</evidence>
<dbReference type="GO" id="GO:0031536">
    <property type="term" value="P:positive regulation of exit from mitosis"/>
    <property type="evidence" value="ECO:0007669"/>
    <property type="project" value="EnsemblFungi"/>
</dbReference>
<feature type="domain" description="N-terminal Ras-GEF" evidence="13">
    <location>
        <begin position="31"/>
        <end position="168"/>
    </location>
</feature>
<feature type="region of interest" description="Disordered" evidence="11">
    <location>
        <begin position="348"/>
        <end position="370"/>
    </location>
</feature>
<dbReference type="GO" id="GO:0051301">
    <property type="term" value="P:cell division"/>
    <property type="evidence" value="ECO:0007669"/>
    <property type="project" value="UniProtKB-KW"/>
</dbReference>
<accession>A7TSP6</accession>
<dbReference type="InterPro" id="IPR023578">
    <property type="entry name" value="Ras_GEF_dom_sf"/>
</dbReference>
<dbReference type="CDD" id="cd00155">
    <property type="entry name" value="RasGEF"/>
    <property type="match status" value="1"/>
</dbReference>
<feature type="region of interest" description="Disordered" evidence="11">
    <location>
        <begin position="950"/>
        <end position="988"/>
    </location>
</feature>
<evidence type="ECO:0000256" key="11">
    <source>
        <dbReference type="SAM" id="MobiDB-lite"/>
    </source>
</evidence>
<dbReference type="InterPro" id="IPR036964">
    <property type="entry name" value="RASGEF_cat_dom_sf"/>
</dbReference>
<dbReference type="GO" id="GO:0031578">
    <property type="term" value="P:mitotic spindle orientation checkpoint signaling"/>
    <property type="evidence" value="ECO:0007669"/>
    <property type="project" value="EnsemblFungi"/>
</dbReference>
<keyword evidence="5 10" id="KW-0344">Guanine-nucleotide releasing factor</keyword>
<dbReference type="GO" id="GO:0016192">
    <property type="term" value="P:vesicle-mediated transport"/>
    <property type="evidence" value="ECO:0007669"/>
    <property type="project" value="EnsemblFungi"/>
</dbReference>
<dbReference type="GO" id="GO:0005886">
    <property type="term" value="C:plasma membrane"/>
    <property type="evidence" value="ECO:0007669"/>
    <property type="project" value="TreeGrafter"/>
</dbReference>
<keyword evidence="15" id="KW-1185">Reference proteome</keyword>
<dbReference type="InParanoid" id="A7TSP6"/>
<dbReference type="GO" id="GO:0005933">
    <property type="term" value="C:cellular bud"/>
    <property type="evidence" value="ECO:0007669"/>
    <property type="project" value="UniProtKB-SubCell"/>
</dbReference>
<dbReference type="PANTHER" id="PTHR23113:SF363">
    <property type="entry name" value="PROTEIN SON OF SEVENLESS"/>
    <property type="match status" value="1"/>
</dbReference>
<evidence type="ECO:0000256" key="7">
    <source>
        <dbReference type="ARBA" id="ARBA00023306"/>
    </source>
</evidence>
<evidence type="ECO:0000259" key="12">
    <source>
        <dbReference type="PROSITE" id="PS50009"/>
    </source>
</evidence>
<dbReference type="CDD" id="cd06224">
    <property type="entry name" value="REM"/>
    <property type="match status" value="1"/>
</dbReference>
<dbReference type="GO" id="GO:0007265">
    <property type="term" value="P:Ras protein signal transduction"/>
    <property type="evidence" value="ECO:0007669"/>
    <property type="project" value="TreeGrafter"/>
</dbReference>
<dbReference type="InterPro" id="IPR001895">
    <property type="entry name" value="RASGEF_cat_dom"/>
</dbReference>
<protein>
    <recommendedName>
        <fullName evidence="9">Guanine nucleotide exchange factor LTE1</fullName>
    </recommendedName>
</protein>
<reference evidence="14 15" key="1">
    <citation type="journal article" date="2007" name="Proc. Natl. Acad. Sci. U.S.A.">
        <title>Independent sorting-out of thousands of duplicated gene pairs in two yeast species descended from a whole-genome duplication.</title>
        <authorList>
            <person name="Scannell D.R."/>
            <person name="Frank A.C."/>
            <person name="Conant G.C."/>
            <person name="Byrne K.P."/>
            <person name="Woolfit M."/>
            <person name="Wolfe K.H."/>
        </authorList>
    </citation>
    <scope>NUCLEOTIDE SEQUENCE [LARGE SCALE GENOMIC DNA]</scope>
    <source>
        <strain evidence="15">ATCC 22028 / DSM 70294 / BCRC 21397 / CBS 2163 / NBRC 10782 / NRRL Y-8283 / UCD 57-17</strain>
    </source>
</reference>
<dbReference type="KEGG" id="vpo:Kpol_316p6"/>
<comment type="subcellular location">
    <subcellularLocation>
        <location evidence="1">Bud</location>
    </subcellularLocation>
    <subcellularLocation>
        <location evidence="2">Cytoplasm</location>
    </subcellularLocation>
</comment>
<evidence type="ECO:0000256" key="4">
    <source>
        <dbReference type="ARBA" id="ARBA00022618"/>
    </source>
</evidence>
<dbReference type="Proteomes" id="UP000000267">
    <property type="component" value="Unassembled WGS sequence"/>
</dbReference>
<keyword evidence="4" id="KW-0132">Cell division</keyword>
<dbReference type="Gene3D" id="1.20.870.10">
    <property type="entry name" value="Son of sevenless (SoS) protein Chain: S domain 1"/>
    <property type="match status" value="1"/>
</dbReference>
<dbReference type="SMART" id="SM00147">
    <property type="entry name" value="RasGEF"/>
    <property type="match status" value="1"/>
</dbReference>
<gene>
    <name evidence="14" type="ORF">Kpol_316p6</name>
</gene>
<dbReference type="SUPFAM" id="SSF48366">
    <property type="entry name" value="Ras GEF"/>
    <property type="match status" value="1"/>
</dbReference>
<feature type="compositionally biased region" description="Polar residues" evidence="11">
    <location>
        <begin position="666"/>
        <end position="680"/>
    </location>
</feature>
<dbReference type="Pfam" id="PF00617">
    <property type="entry name" value="RasGEF"/>
    <property type="match status" value="1"/>
</dbReference>
<dbReference type="PROSITE" id="PS50009">
    <property type="entry name" value="RASGEF_CAT"/>
    <property type="match status" value="1"/>
</dbReference>
<dbReference type="PhylomeDB" id="A7TSP6"/>
<dbReference type="eggNOG" id="KOG3417">
    <property type="taxonomic scope" value="Eukaryota"/>
</dbReference>
<organism evidence="15">
    <name type="scientific">Vanderwaltozyma polyspora (strain ATCC 22028 / DSM 70294 / BCRC 21397 / CBS 2163 / NBRC 10782 / NRRL Y-8283 / UCD 57-17)</name>
    <name type="common">Kluyveromyces polysporus</name>
    <dbReference type="NCBI Taxonomy" id="436907"/>
    <lineage>
        <taxon>Eukaryota</taxon>
        <taxon>Fungi</taxon>
        <taxon>Dikarya</taxon>
        <taxon>Ascomycota</taxon>
        <taxon>Saccharomycotina</taxon>
        <taxon>Saccharomycetes</taxon>
        <taxon>Saccharomycetales</taxon>
        <taxon>Saccharomycetaceae</taxon>
        <taxon>Vanderwaltozyma</taxon>
    </lineage>
</organism>
<feature type="region of interest" description="Disordered" evidence="11">
    <location>
        <begin position="666"/>
        <end position="745"/>
    </location>
</feature>
<evidence type="ECO:0000256" key="6">
    <source>
        <dbReference type="ARBA" id="ARBA00022776"/>
    </source>
</evidence>
<comment type="similarity">
    <text evidence="8">Belongs to the LTE1 family.</text>
</comment>
<dbReference type="InterPro" id="IPR000651">
    <property type="entry name" value="Ras-like_Gua-exchang_fac_N"/>
</dbReference>
<evidence type="ECO:0000256" key="9">
    <source>
        <dbReference type="ARBA" id="ARBA00070837"/>
    </source>
</evidence>
<evidence type="ECO:0000313" key="15">
    <source>
        <dbReference type="Proteomes" id="UP000000267"/>
    </source>
</evidence>
<evidence type="ECO:0000256" key="5">
    <source>
        <dbReference type="ARBA" id="ARBA00022658"/>
    </source>
</evidence>
<evidence type="ECO:0000256" key="2">
    <source>
        <dbReference type="ARBA" id="ARBA00004496"/>
    </source>
</evidence>
<keyword evidence="6" id="KW-0498">Mitosis</keyword>
<keyword evidence="3" id="KW-0963">Cytoplasm</keyword>
<dbReference type="GO" id="GO:0005737">
    <property type="term" value="C:cytoplasm"/>
    <property type="evidence" value="ECO:0007669"/>
    <property type="project" value="UniProtKB-SubCell"/>
</dbReference>
<name>A7TSP6_VANPO</name>
<dbReference type="InterPro" id="IPR019804">
    <property type="entry name" value="Ras_G-nucl-exch_fac_CS"/>
</dbReference>
<dbReference type="EMBL" id="DS480519">
    <property type="protein sequence ID" value="EDO14713.1"/>
    <property type="molecule type" value="Genomic_DNA"/>
</dbReference>
<proteinExistence type="inferred from homology"/>
<evidence type="ECO:0000256" key="8">
    <source>
        <dbReference type="ARBA" id="ARBA00061443"/>
    </source>
</evidence>
<dbReference type="HOGENOM" id="CLU_004883_0_0_1"/>
<dbReference type="RefSeq" id="XP_001642571.1">
    <property type="nucleotide sequence ID" value="XM_001642521.1"/>
</dbReference>
<dbReference type="GO" id="GO:0005085">
    <property type="term" value="F:guanyl-nucleotide exchange factor activity"/>
    <property type="evidence" value="ECO:0007669"/>
    <property type="project" value="UniProtKB-KW"/>
</dbReference>
<dbReference type="PANTHER" id="PTHR23113">
    <property type="entry name" value="GUANINE NUCLEOTIDE EXCHANGE FACTOR"/>
    <property type="match status" value="1"/>
</dbReference>
<dbReference type="PROSITE" id="PS50212">
    <property type="entry name" value="RASGEF_NTER"/>
    <property type="match status" value="1"/>
</dbReference>
<keyword evidence="7" id="KW-0131">Cell cycle</keyword>